<evidence type="ECO:0000256" key="1">
    <source>
        <dbReference type="ARBA" id="ARBA00023002"/>
    </source>
</evidence>
<keyword evidence="5" id="KW-1185">Reference proteome</keyword>
<evidence type="ECO:0000313" key="4">
    <source>
        <dbReference type="EMBL" id="KAK0611386.1"/>
    </source>
</evidence>
<dbReference type="Gene3D" id="3.40.50.720">
    <property type="entry name" value="NAD(P)-binding Rossmann-like Domain"/>
    <property type="match status" value="1"/>
</dbReference>
<dbReference type="PANTHER" id="PTHR10366">
    <property type="entry name" value="NAD DEPENDENT EPIMERASE/DEHYDRATASE"/>
    <property type="match status" value="1"/>
</dbReference>
<keyword evidence="1" id="KW-0560">Oxidoreductase</keyword>
<name>A0AA39T1N8_9PEZI</name>
<evidence type="ECO:0000256" key="2">
    <source>
        <dbReference type="ARBA" id="ARBA00023445"/>
    </source>
</evidence>
<dbReference type="GO" id="GO:0016616">
    <property type="term" value="F:oxidoreductase activity, acting on the CH-OH group of donors, NAD or NADP as acceptor"/>
    <property type="evidence" value="ECO:0007669"/>
    <property type="project" value="TreeGrafter"/>
</dbReference>
<dbReference type="AlphaFoldDB" id="A0AA39T1N8"/>
<dbReference type="InterPro" id="IPR036291">
    <property type="entry name" value="NAD(P)-bd_dom_sf"/>
</dbReference>
<sequence>MPEPQAAIPKGSLVLITGVTGHVASQLTKQFLEREYKVRGTVRDLAKASWLVEDVFKPYADRGDLELVPMPDITVEGGFDDAVKGASAVIHVATIGFDADPNKVITPAVASALSILKAAVKEPSVKRFVFTGSVVATTMPVPENTENITKNSWNDAAVELAWAPPPYNPDRTLIVYMASKVAAEKAVWKFVDEEKPPFAVNVVTPQTILGKRFSKNCTSLSSSILPNFYEGNLEITHMLPAMFAVDVKDVALLHVAAALDPDVNSERIQAWGRHRTWNETLALLRQLFPNHKFADDLPNPPSFSITSDLTLPLALLKKWGGQEDWRPIEETFLDNLDHVPR</sequence>
<comment type="caution">
    <text evidence="4">The sequence shown here is derived from an EMBL/GenBank/DDBJ whole genome shotgun (WGS) entry which is preliminary data.</text>
</comment>
<comment type="similarity">
    <text evidence="2">Belongs to the NAD(P)-dependent epimerase/dehydratase family. Dihydroflavonol-4-reductase subfamily.</text>
</comment>
<gene>
    <name evidence="4" type="ORF">B0T14DRAFT_327074</name>
</gene>
<feature type="domain" description="NAD-dependent epimerase/dehydratase" evidence="3">
    <location>
        <begin position="14"/>
        <end position="263"/>
    </location>
</feature>
<accession>A0AA39T1N8</accession>
<dbReference type="PANTHER" id="PTHR10366:SF562">
    <property type="entry name" value="ALDEHYDE REDUCTASE II (AFU_ORTHOLOGUE AFUA_1G11360)"/>
    <property type="match status" value="1"/>
</dbReference>
<dbReference type="Pfam" id="PF01370">
    <property type="entry name" value="Epimerase"/>
    <property type="match status" value="1"/>
</dbReference>
<dbReference type="EMBL" id="JAULSU010000007">
    <property type="protein sequence ID" value="KAK0611386.1"/>
    <property type="molecule type" value="Genomic_DNA"/>
</dbReference>
<evidence type="ECO:0000259" key="3">
    <source>
        <dbReference type="Pfam" id="PF01370"/>
    </source>
</evidence>
<dbReference type="Proteomes" id="UP001175000">
    <property type="component" value="Unassembled WGS sequence"/>
</dbReference>
<protein>
    <recommendedName>
        <fullName evidence="3">NAD-dependent epimerase/dehydratase domain-containing protein</fullName>
    </recommendedName>
</protein>
<dbReference type="InterPro" id="IPR001509">
    <property type="entry name" value="Epimerase_deHydtase"/>
</dbReference>
<organism evidence="4 5">
    <name type="scientific">Immersiella caudata</name>
    <dbReference type="NCBI Taxonomy" id="314043"/>
    <lineage>
        <taxon>Eukaryota</taxon>
        <taxon>Fungi</taxon>
        <taxon>Dikarya</taxon>
        <taxon>Ascomycota</taxon>
        <taxon>Pezizomycotina</taxon>
        <taxon>Sordariomycetes</taxon>
        <taxon>Sordariomycetidae</taxon>
        <taxon>Sordariales</taxon>
        <taxon>Lasiosphaeriaceae</taxon>
        <taxon>Immersiella</taxon>
    </lineage>
</organism>
<evidence type="ECO:0000313" key="5">
    <source>
        <dbReference type="Proteomes" id="UP001175000"/>
    </source>
</evidence>
<proteinExistence type="inferred from homology"/>
<reference evidence="4" key="1">
    <citation type="submission" date="2023-06" db="EMBL/GenBank/DDBJ databases">
        <title>Genome-scale phylogeny and comparative genomics of the fungal order Sordariales.</title>
        <authorList>
            <consortium name="Lawrence Berkeley National Laboratory"/>
            <person name="Hensen N."/>
            <person name="Bonometti L."/>
            <person name="Westerberg I."/>
            <person name="Brannstrom I.O."/>
            <person name="Guillou S."/>
            <person name="Cros-Aarteil S."/>
            <person name="Calhoun S."/>
            <person name="Haridas S."/>
            <person name="Kuo A."/>
            <person name="Mondo S."/>
            <person name="Pangilinan J."/>
            <person name="Riley R."/>
            <person name="Labutti K."/>
            <person name="Andreopoulos B."/>
            <person name="Lipzen A."/>
            <person name="Chen C."/>
            <person name="Yanf M."/>
            <person name="Daum C."/>
            <person name="Ng V."/>
            <person name="Clum A."/>
            <person name="Steindorff A."/>
            <person name="Ohm R."/>
            <person name="Martin F."/>
            <person name="Silar P."/>
            <person name="Natvig D."/>
            <person name="Lalanne C."/>
            <person name="Gautier V."/>
            <person name="Ament-Velasquez S.L."/>
            <person name="Kruys A."/>
            <person name="Hutchinson M.I."/>
            <person name="Powell A.J."/>
            <person name="Barry K."/>
            <person name="Miller A.N."/>
            <person name="Grigoriev I.V."/>
            <person name="Debuchy R."/>
            <person name="Gladieux P."/>
            <person name="Thoren M.H."/>
            <person name="Johannesson H."/>
        </authorList>
    </citation>
    <scope>NUCLEOTIDE SEQUENCE</scope>
    <source>
        <strain evidence="4">CBS 606.72</strain>
    </source>
</reference>
<dbReference type="InterPro" id="IPR050425">
    <property type="entry name" value="NAD(P)_dehydrat-like"/>
</dbReference>
<dbReference type="SUPFAM" id="SSF51735">
    <property type="entry name" value="NAD(P)-binding Rossmann-fold domains"/>
    <property type="match status" value="1"/>
</dbReference>